<dbReference type="PANTHER" id="PTHR11048">
    <property type="entry name" value="PRENYLTRANSFERASES"/>
    <property type="match status" value="1"/>
</dbReference>
<evidence type="ECO:0000256" key="10">
    <source>
        <dbReference type="ARBA" id="ARBA00023136"/>
    </source>
</evidence>
<evidence type="ECO:0000256" key="1">
    <source>
        <dbReference type="ARBA" id="ARBA00001946"/>
    </source>
</evidence>
<dbReference type="InterPro" id="IPR039653">
    <property type="entry name" value="Prenyltransferase"/>
</dbReference>
<feature type="transmembrane region" description="Helical" evidence="11">
    <location>
        <begin position="141"/>
        <end position="159"/>
    </location>
</feature>
<name>A0ABY2ZYY9_9GAMM</name>
<keyword evidence="11" id="KW-0460">Magnesium</keyword>
<keyword evidence="6 11" id="KW-0808">Transferase</keyword>
<dbReference type="InterPro" id="IPR044878">
    <property type="entry name" value="UbiA_sf"/>
</dbReference>
<comment type="catalytic activity">
    <reaction evidence="11">
        <text>all-trans-octaprenyl diphosphate + 4-hydroxybenzoate = 4-hydroxy-3-(all-trans-octaprenyl)benzoate + diphosphate</text>
        <dbReference type="Rhea" id="RHEA:27782"/>
        <dbReference type="ChEBI" id="CHEBI:1617"/>
        <dbReference type="ChEBI" id="CHEBI:17879"/>
        <dbReference type="ChEBI" id="CHEBI:33019"/>
        <dbReference type="ChEBI" id="CHEBI:57711"/>
        <dbReference type="EC" id="2.5.1.39"/>
    </reaction>
</comment>
<dbReference type="GO" id="GO:0008412">
    <property type="term" value="F:4-hydroxybenzoate polyprenyltransferase activity"/>
    <property type="evidence" value="ECO:0007669"/>
    <property type="project" value="UniProtKB-EC"/>
</dbReference>
<dbReference type="InterPro" id="IPR000537">
    <property type="entry name" value="UbiA_prenyltransferase"/>
</dbReference>
<keyword evidence="5 11" id="KW-0997">Cell inner membrane</keyword>
<keyword evidence="9 11" id="KW-1133">Transmembrane helix</keyword>
<dbReference type="Pfam" id="PF01040">
    <property type="entry name" value="UbiA"/>
    <property type="match status" value="1"/>
</dbReference>
<evidence type="ECO:0000256" key="7">
    <source>
        <dbReference type="ARBA" id="ARBA00022688"/>
    </source>
</evidence>
<feature type="transmembrane region" description="Helical" evidence="11">
    <location>
        <begin position="264"/>
        <end position="285"/>
    </location>
</feature>
<feature type="transmembrane region" description="Helical" evidence="11">
    <location>
        <begin position="23"/>
        <end position="43"/>
    </location>
</feature>
<dbReference type="Proteomes" id="UP000319715">
    <property type="component" value="Unassembled WGS sequence"/>
</dbReference>
<comment type="similarity">
    <text evidence="3 11">Belongs to the UbiA prenyltransferase family.</text>
</comment>
<accession>A0ABY2ZYY9</accession>
<feature type="transmembrane region" description="Helical" evidence="11">
    <location>
        <begin position="96"/>
        <end position="112"/>
    </location>
</feature>
<dbReference type="PANTHER" id="PTHR11048:SF28">
    <property type="entry name" value="4-HYDROXYBENZOATE POLYPRENYLTRANSFERASE, MITOCHONDRIAL"/>
    <property type="match status" value="1"/>
</dbReference>
<evidence type="ECO:0000256" key="4">
    <source>
        <dbReference type="ARBA" id="ARBA00022475"/>
    </source>
</evidence>
<dbReference type="Gene3D" id="1.20.120.1780">
    <property type="entry name" value="UbiA prenyltransferase"/>
    <property type="match status" value="1"/>
</dbReference>
<evidence type="ECO:0000256" key="6">
    <source>
        <dbReference type="ARBA" id="ARBA00022679"/>
    </source>
</evidence>
<comment type="cofactor">
    <cofactor evidence="1 11">
        <name>Mg(2+)</name>
        <dbReference type="ChEBI" id="CHEBI:18420"/>
    </cofactor>
</comment>
<dbReference type="EC" id="2.5.1.39" evidence="11 12"/>
<dbReference type="Gene3D" id="1.10.357.140">
    <property type="entry name" value="UbiA prenyltransferase"/>
    <property type="match status" value="1"/>
</dbReference>
<keyword evidence="7 11" id="KW-0831">Ubiquinone biosynthesis</keyword>
<comment type="caution">
    <text evidence="13">The sequence shown here is derived from an EMBL/GenBank/DDBJ whole genome shotgun (WGS) entry which is preliminary data.</text>
</comment>
<reference evidence="13 14" key="1">
    <citation type="submission" date="2019-06" db="EMBL/GenBank/DDBJ databases">
        <title>Pantoea dispersa Assembly.</title>
        <authorList>
            <person name="Wang J."/>
        </authorList>
    </citation>
    <scope>NUCLEOTIDE SEQUENCE [LARGE SCALE GENOMIC DNA]</scope>
    <source>
        <strain evidence="14">bio</strain>
    </source>
</reference>
<feature type="transmembrane region" description="Helical" evidence="11">
    <location>
        <begin position="213"/>
        <end position="233"/>
    </location>
</feature>
<keyword evidence="4 11" id="KW-1003">Cell membrane</keyword>
<dbReference type="CDD" id="cd13959">
    <property type="entry name" value="PT_UbiA_COQ2"/>
    <property type="match status" value="1"/>
</dbReference>
<organism evidence="13 14">
    <name type="scientific">Pantoea dispersa</name>
    <dbReference type="NCBI Taxonomy" id="59814"/>
    <lineage>
        <taxon>Bacteria</taxon>
        <taxon>Pseudomonadati</taxon>
        <taxon>Pseudomonadota</taxon>
        <taxon>Gammaproteobacteria</taxon>
        <taxon>Enterobacterales</taxon>
        <taxon>Erwiniaceae</taxon>
        <taxon>Pantoea</taxon>
    </lineage>
</organism>
<evidence type="ECO:0000256" key="9">
    <source>
        <dbReference type="ARBA" id="ARBA00022989"/>
    </source>
</evidence>
<comment type="function">
    <text evidence="11">Catalyzes the prenylation of para-hydroxybenzoate (PHB) with an all-trans polyprenyl group. Mediates the second step in the final reaction sequence of ubiquinone-8 (UQ-8) biosynthesis, which is the condensation of the polyisoprenoid side chain with PHB, generating the first membrane-bound Q intermediate 3-octaprenyl-4-hydroxybenzoate.</text>
</comment>
<evidence type="ECO:0000256" key="11">
    <source>
        <dbReference type="HAMAP-Rule" id="MF_01635"/>
    </source>
</evidence>
<feature type="transmembrane region" description="Helical" evidence="11">
    <location>
        <begin position="49"/>
        <end position="70"/>
    </location>
</feature>
<feature type="transmembrane region" description="Helical" evidence="11">
    <location>
        <begin position="165"/>
        <end position="183"/>
    </location>
</feature>
<evidence type="ECO:0000256" key="2">
    <source>
        <dbReference type="ARBA" id="ARBA00004141"/>
    </source>
</evidence>
<proteinExistence type="inferred from homology"/>
<protein>
    <recommendedName>
        <fullName evidence="11 12">4-hydroxybenzoate octaprenyltransferase</fullName>
        <ecNumber evidence="11 12">2.5.1.39</ecNumber>
    </recommendedName>
    <alternativeName>
        <fullName evidence="11">4-HB polyprenyltransferase</fullName>
    </alternativeName>
</protein>
<dbReference type="EMBL" id="VICF01000003">
    <property type="protein sequence ID" value="TQC74838.1"/>
    <property type="molecule type" value="Genomic_DNA"/>
</dbReference>
<sequence>MQKTLTMSKWQAYSRLMRIDKPIGTLLLLWPTLWALWLSGMAIPPLSVLVVFVLGVFVMRAAGCVINDYADRNVDGHVKRTAARPLASGAVTEKEAKLLFAGLGLLAFLLVLTMNRMTILLSFGGLALAWVYPFMKRYTHLPQVVLGAAFGWAIPMGWAAVSESLPFVCWLVFLANICWTVAYDTQYAMVDRDDDLKIGVKSTAILFGRYDKLIIGLLQLAALGLMALVGILLHLNGAFYWSLLLAGGLFVHQQKLIAGRERELCFQAFLNNNYVGLVLFIGVLLNTQPFVALF</sequence>
<evidence type="ECO:0000313" key="13">
    <source>
        <dbReference type="EMBL" id="TQC74838.1"/>
    </source>
</evidence>
<comment type="subcellular location">
    <subcellularLocation>
        <location evidence="11">Cell inner membrane</location>
        <topology evidence="11">Multi-pass membrane protein</topology>
    </subcellularLocation>
    <subcellularLocation>
        <location evidence="2">Membrane</location>
        <topology evidence="2">Multi-pass membrane protein</topology>
    </subcellularLocation>
</comment>
<comment type="pathway">
    <text evidence="11">Cofactor biosynthesis; ubiquinone biosynthesis.</text>
</comment>
<evidence type="ECO:0000256" key="8">
    <source>
        <dbReference type="ARBA" id="ARBA00022692"/>
    </source>
</evidence>
<dbReference type="InterPro" id="IPR006370">
    <property type="entry name" value="HB_polyprenyltransferase-like"/>
</dbReference>
<dbReference type="NCBIfam" id="TIGR01474">
    <property type="entry name" value="ubiA_proteo"/>
    <property type="match status" value="1"/>
</dbReference>
<evidence type="ECO:0000256" key="3">
    <source>
        <dbReference type="ARBA" id="ARBA00005985"/>
    </source>
</evidence>
<evidence type="ECO:0000256" key="12">
    <source>
        <dbReference type="NCBIfam" id="TIGR01474"/>
    </source>
</evidence>
<keyword evidence="10 11" id="KW-0472">Membrane</keyword>
<keyword evidence="8 11" id="KW-0812">Transmembrane</keyword>
<keyword evidence="14" id="KW-1185">Reference proteome</keyword>
<gene>
    <name evidence="11" type="primary">ubiA</name>
    <name evidence="13" type="ORF">FK492_10035</name>
</gene>
<evidence type="ECO:0000256" key="5">
    <source>
        <dbReference type="ARBA" id="ARBA00022519"/>
    </source>
</evidence>
<evidence type="ECO:0000313" key="14">
    <source>
        <dbReference type="Proteomes" id="UP000319715"/>
    </source>
</evidence>
<dbReference type="HAMAP" id="MF_01635">
    <property type="entry name" value="UbiA"/>
    <property type="match status" value="1"/>
</dbReference>